<dbReference type="InterPro" id="IPR042070">
    <property type="entry name" value="PucR_C-HTH_sf"/>
</dbReference>
<evidence type="ECO:0000313" key="2">
    <source>
        <dbReference type="EMBL" id="XFO68969.1"/>
    </source>
</evidence>
<dbReference type="PANTHER" id="PTHR33744:SF1">
    <property type="entry name" value="DNA-BINDING TRANSCRIPTIONAL ACTIVATOR ADER"/>
    <property type="match status" value="1"/>
</dbReference>
<dbReference type="InterPro" id="IPR029016">
    <property type="entry name" value="GAF-like_dom_sf"/>
</dbReference>
<name>A0ABZ3IU74_9FIRM</name>
<evidence type="ECO:0000259" key="1">
    <source>
        <dbReference type="Pfam" id="PF13556"/>
    </source>
</evidence>
<dbReference type="RefSeq" id="WP_094603113.1">
    <property type="nucleotide sequence ID" value="NZ_CP155573.1"/>
</dbReference>
<dbReference type="Gene3D" id="3.30.450.40">
    <property type="match status" value="1"/>
</dbReference>
<proteinExistence type="predicted"/>
<dbReference type="Pfam" id="PF13556">
    <property type="entry name" value="HTH_30"/>
    <property type="match status" value="1"/>
</dbReference>
<keyword evidence="3" id="KW-1185">Reference proteome</keyword>
<organism evidence="2 3">
    <name type="scientific">Sporomusa silvacetica DSM 10669</name>
    <dbReference type="NCBI Taxonomy" id="1123289"/>
    <lineage>
        <taxon>Bacteria</taxon>
        <taxon>Bacillati</taxon>
        <taxon>Bacillota</taxon>
        <taxon>Negativicutes</taxon>
        <taxon>Selenomonadales</taxon>
        <taxon>Sporomusaceae</taxon>
        <taxon>Sporomusa</taxon>
    </lineage>
</organism>
<sequence length="519" mass="60051">MISLAQILDETTPFLPHIITYERGIRSFTKLSFITKSEQYFTEDTLYVGLASQLGEVSCIENAVLLLVMDCDPPFSGFTLNNTVIVGYPHETDAFQLFNHVKNLFYKEWDFLNNSVKLLENFLNSDNLNSLVEMIAKFVHNPVQIMDSSYHVLAYSSSYKTDDSPWNETNERGYFTYEYVSAIYRYTSSKAIPKDNTPYYNKLDISPLRRLISQIYLNGLHLGYLVTLEANQTFENLDIELYKQISNVCAKAILFERKMQTYKGCESSEYLLIDLLEGTIDSKSIFLRRIADTSFKKGAFYQLISIDITKYAHADATDSFLKRSLEVFFPRSWSFHYKNQVVVLVDVKSVGGMLPETRVLLEKFCQDNTICAGVSDVFRVLYNLPLFYRQSTSALCIPSLLQVSGNIFDYDDYKFYDMVLAMHNSAPTALDLKHYCCSAVMQIQAYDKRHSTEYFKTLWTYLNANKNLIKTAQALYIHKNTVAYRIQKIKELFAIDMENDFALFKLYYSYLLLTCVDLK</sequence>
<dbReference type="EMBL" id="CP155573">
    <property type="protein sequence ID" value="XFO68969.1"/>
    <property type="molecule type" value="Genomic_DNA"/>
</dbReference>
<dbReference type="Proteomes" id="UP000216752">
    <property type="component" value="Chromosome"/>
</dbReference>
<protein>
    <recommendedName>
        <fullName evidence="1">PucR C-terminal helix-turn-helix domain-containing protein</fullName>
    </recommendedName>
</protein>
<dbReference type="Gene3D" id="1.10.10.2840">
    <property type="entry name" value="PucR C-terminal helix-turn-helix domain"/>
    <property type="match status" value="1"/>
</dbReference>
<accession>A0ABZ3IU74</accession>
<reference evidence="2" key="1">
    <citation type="submission" date="2024-05" db="EMBL/GenBank/DDBJ databases">
        <title>Isolation and characterization of Sporomusa carbonis sp. nov., a carboxydotrophic hydrogenogen in the genus of Sporomusa isolated from a charcoal burning pile.</title>
        <authorList>
            <person name="Boeer T."/>
            <person name="Rosenbaum F."/>
            <person name="Eysell L."/>
            <person name="Mueller V."/>
            <person name="Daniel R."/>
            <person name="Poehlein A."/>
        </authorList>
    </citation>
    <scope>NUCLEOTIDE SEQUENCE [LARGE SCALE GENOMIC DNA]</scope>
    <source>
        <strain evidence="2">DSM 10669</strain>
    </source>
</reference>
<evidence type="ECO:0000313" key="3">
    <source>
        <dbReference type="Proteomes" id="UP000216752"/>
    </source>
</evidence>
<gene>
    <name evidence="2" type="ORF">SPSIL_051970</name>
</gene>
<dbReference type="PANTHER" id="PTHR33744">
    <property type="entry name" value="CARBOHYDRATE DIACID REGULATOR"/>
    <property type="match status" value="1"/>
</dbReference>
<dbReference type="InterPro" id="IPR025736">
    <property type="entry name" value="PucR_C-HTH_dom"/>
</dbReference>
<feature type="domain" description="PucR C-terminal helix-turn-helix" evidence="1">
    <location>
        <begin position="455"/>
        <end position="508"/>
    </location>
</feature>
<dbReference type="InterPro" id="IPR051448">
    <property type="entry name" value="CdaR-like_regulators"/>
</dbReference>